<dbReference type="EMBL" id="CP036264">
    <property type="protein sequence ID" value="QEF97179.1"/>
    <property type="molecule type" value="Genomic_DNA"/>
</dbReference>
<protein>
    <submittedName>
        <fullName evidence="1">Uncharacterized protein</fullName>
    </submittedName>
</protein>
<gene>
    <name evidence="1" type="ORF">Mal15_12170</name>
</gene>
<keyword evidence="2" id="KW-1185">Reference proteome</keyword>
<dbReference type="AlphaFoldDB" id="A0A5B9M9H6"/>
<sequence>MNEMQDFESWEDHCHFHDRRDYAGLVAYCKDEVKRAPNDLYAAERLLQALFLTATSPTRSSLGRHWNVVTPAWECSRTTFLTHCLHSEKLKLILIGPNRQASYDSALASRMIATHFSEQNANLDHYSISRRNFGWTTT</sequence>
<proteinExistence type="predicted"/>
<accession>A0A5B9M9H6</accession>
<dbReference type="KEGG" id="smam:Mal15_12170"/>
<organism evidence="1 2">
    <name type="scientific">Stieleria maiorica</name>
    <dbReference type="NCBI Taxonomy" id="2795974"/>
    <lineage>
        <taxon>Bacteria</taxon>
        <taxon>Pseudomonadati</taxon>
        <taxon>Planctomycetota</taxon>
        <taxon>Planctomycetia</taxon>
        <taxon>Pirellulales</taxon>
        <taxon>Pirellulaceae</taxon>
        <taxon>Stieleria</taxon>
    </lineage>
</organism>
<evidence type="ECO:0000313" key="2">
    <source>
        <dbReference type="Proteomes" id="UP000321353"/>
    </source>
</evidence>
<name>A0A5B9M9H6_9BACT</name>
<reference evidence="1 2" key="1">
    <citation type="submission" date="2019-02" db="EMBL/GenBank/DDBJ databases">
        <title>Planctomycetal bacteria perform biofilm scaping via a novel small molecule.</title>
        <authorList>
            <person name="Jeske O."/>
            <person name="Boedeker C."/>
            <person name="Wiegand S."/>
            <person name="Breitling P."/>
            <person name="Kallscheuer N."/>
            <person name="Jogler M."/>
            <person name="Rohde M."/>
            <person name="Petersen J."/>
            <person name="Medema M.H."/>
            <person name="Surup F."/>
            <person name="Jogler C."/>
        </authorList>
    </citation>
    <scope>NUCLEOTIDE SEQUENCE [LARGE SCALE GENOMIC DNA]</scope>
    <source>
        <strain evidence="1 2">Mal15</strain>
    </source>
</reference>
<dbReference type="Proteomes" id="UP000321353">
    <property type="component" value="Chromosome"/>
</dbReference>
<dbReference type="RefSeq" id="WP_167546650.1">
    <property type="nucleotide sequence ID" value="NZ_CP036264.1"/>
</dbReference>
<evidence type="ECO:0000313" key="1">
    <source>
        <dbReference type="EMBL" id="QEF97179.1"/>
    </source>
</evidence>